<comment type="similarity">
    <text evidence="6">Belongs to the ABC-4 integral membrane protein family.</text>
</comment>
<evidence type="ECO:0000313" key="9">
    <source>
        <dbReference type="EMBL" id="RHA86880.1"/>
    </source>
</evidence>
<dbReference type="Proteomes" id="UP000283492">
    <property type="component" value="Unassembled WGS sequence"/>
</dbReference>
<evidence type="ECO:0000313" key="10">
    <source>
        <dbReference type="Proteomes" id="UP000283492"/>
    </source>
</evidence>
<dbReference type="GO" id="GO:0022857">
    <property type="term" value="F:transmembrane transporter activity"/>
    <property type="evidence" value="ECO:0007669"/>
    <property type="project" value="TreeGrafter"/>
</dbReference>
<gene>
    <name evidence="9" type="ORF">DW914_12315</name>
</gene>
<dbReference type="PANTHER" id="PTHR30572:SF4">
    <property type="entry name" value="ABC TRANSPORTER PERMEASE YTRF"/>
    <property type="match status" value="1"/>
</dbReference>
<feature type="transmembrane region" description="Helical" evidence="7">
    <location>
        <begin position="533"/>
        <end position="554"/>
    </location>
</feature>
<evidence type="ECO:0000256" key="1">
    <source>
        <dbReference type="ARBA" id="ARBA00004651"/>
    </source>
</evidence>
<accession>A0A3R6ABB8</accession>
<feature type="transmembrane region" description="Helical" evidence="7">
    <location>
        <begin position="176"/>
        <end position="195"/>
    </location>
</feature>
<comment type="subcellular location">
    <subcellularLocation>
        <location evidence="1">Cell membrane</location>
        <topology evidence="1">Multi-pass membrane protein</topology>
    </subcellularLocation>
</comment>
<organism evidence="9 10">
    <name type="scientific">Roseburia inulinivorans</name>
    <dbReference type="NCBI Taxonomy" id="360807"/>
    <lineage>
        <taxon>Bacteria</taxon>
        <taxon>Bacillati</taxon>
        <taxon>Bacillota</taxon>
        <taxon>Clostridia</taxon>
        <taxon>Lachnospirales</taxon>
        <taxon>Lachnospiraceae</taxon>
        <taxon>Roseburia</taxon>
    </lineage>
</organism>
<reference evidence="9 10" key="1">
    <citation type="submission" date="2018-08" db="EMBL/GenBank/DDBJ databases">
        <title>A genome reference for cultivated species of the human gut microbiota.</title>
        <authorList>
            <person name="Zou Y."/>
            <person name="Xue W."/>
            <person name="Luo G."/>
        </authorList>
    </citation>
    <scope>NUCLEOTIDE SEQUENCE [LARGE SCALE GENOMIC DNA]</scope>
    <source>
        <strain evidence="9 10">AM42-1AC</strain>
    </source>
</reference>
<dbReference type="Pfam" id="PF02687">
    <property type="entry name" value="FtsX"/>
    <property type="match status" value="2"/>
</dbReference>
<dbReference type="InterPro" id="IPR050250">
    <property type="entry name" value="Macrolide_Exporter_MacB"/>
</dbReference>
<keyword evidence="4 7" id="KW-1133">Transmembrane helix</keyword>
<feature type="domain" description="ABC3 transporter permease C-terminal" evidence="8">
    <location>
        <begin position="72"/>
        <end position="203"/>
    </location>
</feature>
<evidence type="ECO:0000256" key="3">
    <source>
        <dbReference type="ARBA" id="ARBA00022692"/>
    </source>
</evidence>
<evidence type="ECO:0000256" key="4">
    <source>
        <dbReference type="ARBA" id="ARBA00022989"/>
    </source>
</evidence>
<comment type="caution">
    <text evidence="9">The sequence shown here is derived from an EMBL/GenBank/DDBJ whole genome shotgun (WGS) entry which is preliminary data.</text>
</comment>
<evidence type="ECO:0000256" key="7">
    <source>
        <dbReference type="SAM" id="Phobius"/>
    </source>
</evidence>
<evidence type="ECO:0000256" key="2">
    <source>
        <dbReference type="ARBA" id="ARBA00022475"/>
    </source>
</evidence>
<keyword evidence="5 7" id="KW-0472">Membrane</keyword>
<evidence type="ECO:0000256" key="5">
    <source>
        <dbReference type="ARBA" id="ARBA00023136"/>
    </source>
</evidence>
<feature type="transmembrane region" description="Helical" evidence="7">
    <location>
        <begin position="62"/>
        <end position="89"/>
    </location>
</feature>
<protein>
    <submittedName>
        <fullName evidence="9">ABC transporter permease</fullName>
    </submittedName>
</protein>
<feature type="transmembrane region" description="Helical" evidence="7">
    <location>
        <begin position="20"/>
        <end position="42"/>
    </location>
</feature>
<feature type="transmembrane region" description="Helical" evidence="7">
    <location>
        <begin position="253"/>
        <end position="273"/>
    </location>
</feature>
<evidence type="ECO:0000256" key="6">
    <source>
        <dbReference type="ARBA" id="ARBA00038076"/>
    </source>
</evidence>
<dbReference type="InterPro" id="IPR003838">
    <property type="entry name" value="ABC3_permease_C"/>
</dbReference>
<dbReference type="RefSeq" id="WP_118582502.1">
    <property type="nucleotide sequence ID" value="NZ_CABJFX010000023.1"/>
</dbReference>
<feature type="transmembrane region" description="Helical" evidence="7">
    <location>
        <begin position="121"/>
        <end position="142"/>
    </location>
</feature>
<dbReference type="GO" id="GO:0005886">
    <property type="term" value="C:plasma membrane"/>
    <property type="evidence" value="ECO:0007669"/>
    <property type="project" value="UniProtKB-SubCell"/>
</dbReference>
<name>A0A3R6ABB8_9FIRM</name>
<feature type="transmembrane region" description="Helical" evidence="7">
    <location>
        <begin position="620"/>
        <end position="642"/>
    </location>
</feature>
<keyword evidence="2" id="KW-1003">Cell membrane</keyword>
<feature type="domain" description="ABC3 transporter permease C-terminal" evidence="8">
    <location>
        <begin position="538"/>
        <end position="642"/>
    </location>
</feature>
<dbReference type="EMBL" id="QSFX01000023">
    <property type="protein sequence ID" value="RHA86880.1"/>
    <property type="molecule type" value="Genomic_DNA"/>
</dbReference>
<feature type="transmembrane region" description="Helical" evidence="7">
    <location>
        <begin position="586"/>
        <end position="608"/>
    </location>
</feature>
<proteinExistence type="inferred from homology"/>
<dbReference type="AlphaFoldDB" id="A0A3R6ABB8"/>
<sequence length="663" mass="73868">MKITAQLALSQMKVNKKRTIAGIFAIALATSLITTVMCFVTSANKMLTDFLGSDYGEYGGAYSLMLAIPALLLGLLIAAMSITVISNIFSASANKRIQEFGILKCVGATGRQIRASVIYESLWLSLTAIPLGLIAGTILGYMSVKFTGHFISDINDAAKEIIMRPFTFSLPFHISVWTYLFAGVFSFCIVLFSAYRPAKKVGKFTAIQCVKGIGAGTALKEIQVKDSFIQKIFGCESAIAYKNMKRNKYGYKATIRALSLGILLFLLTGGLSGQAKEFQEWMTPKSKEMMVDYSSNYDIEVNAKTGKEERKISRPVTSDQYNEITQKLEKYGIDVYGVGADTFTYNALLDKNTLTEDMLQVPKFSDDSGETRTEIVSVDNELYKKLCDRAGAEYGSILLLNTYQYNDNGEYVSIKPFKDDVTQISLINAANEKNTLTIGGILEQSDLKEYGFWEMTPYPVRIVVPDADARSFDWFSMPSSDEDDYTEYARSVMDEYFPIVAEDSYVEQGYTVRIARTDAMIKMLNIAIVLAEIVMYGFVILLILMGFTSVISTLTTNIRIRSREFAVLKSVGMTNKSLCRMLYSESIFCVLNALVPGVILGIAIPFLINLSIRKAFPVLYHIPWAALFGGIFVLIGIVFSITRTEIHKLREKSIIDEIRMDIV</sequence>
<evidence type="ECO:0000259" key="8">
    <source>
        <dbReference type="Pfam" id="PF02687"/>
    </source>
</evidence>
<keyword evidence="3 7" id="KW-0812">Transmembrane</keyword>
<dbReference type="PANTHER" id="PTHR30572">
    <property type="entry name" value="MEMBRANE COMPONENT OF TRANSPORTER-RELATED"/>
    <property type="match status" value="1"/>
</dbReference>